<dbReference type="EMBL" id="CP060822">
    <property type="protein sequence ID" value="QNP29883.1"/>
    <property type="molecule type" value="Genomic_DNA"/>
</dbReference>
<name>A0A7H0F1G7_9CYAN</name>
<sequence>MKNQHARLVSTCTQLYELDYNLWVLETAKQLQSKNFADLDMDNLLEEVLDLSQRDKNKLESLLIRLWEHLLKWRYWESELERNRGHWEAEILNFRLQINRLLKRSPSLNTFAEQVLSDCYLDGRKIASKRSQLPLDTFPSQPIATLEQLLDEAWLP</sequence>
<dbReference type="PANTHER" id="PTHR34235:SF3">
    <property type="entry name" value="SLR1203 PROTEIN"/>
    <property type="match status" value="1"/>
</dbReference>
<dbReference type="Pfam" id="PF01724">
    <property type="entry name" value="DUF29"/>
    <property type="match status" value="1"/>
</dbReference>
<dbReference type="Proteomes" id="UP000516013">
    <property type="component" value="Chromosome"/>
</dbReference>
<reference evidence="1 2" key="1">
    <citation type="submission" date="2020-08" db="EMBL/GenBank/DDBJ databases">
        <title>Complete genome sequence of Raphidiopsis curvispora isolated from drinking water reservoir in South Korea.</title>
        <authorList>
            <person name="Jeong J."/>
        </authorList>
    </citation>
    <scope>NUCLEOTIDE SEQUENCE [LARGE SCALE GENOMIC DNA]</scope>
    <source>
        <strain evidence="1 2">GIHE-G1</strain>
    </source>
</reference>
<dbReference type="AlphaFoldDB" id="A0A7H0F1G7"/>
<dbReference type="RefSeq" id="WP_187706380.1">
    <property type="nucleotide sequence ID" value="NZ_CP060822.1"/>
</dbReference>
<dbReference type="PANTHER" id="PTHR34235">
    <property type="entry name" value="SLR1203 PROTEIN-RELATED"/>
    <property type="match status" value="1"/>
</dbReference>
<dbReference type="Gene3D" id="1.20.1220.20">
    <property type="entry name" value="Uncharcterised protein PF01724"/>
    <property type="match status" value="1"/>
</dbReference>
<evidence type="ECO:0000313" key="1">
    <source>
        <dbReference type="EMBL" id="QNP29883.1"/>
    </source>
</evidence>
<accession>A0A7H0F1G7</accession>
<dbReference type="InterPro" id="IPR002636">
    <property type="entry name" value="DUF29"/>
</dbReference>
<gene>
    <name evidence="1" type="ORF">IAR63_01860</name>
</gene>
<proteinExistence type="predicted"/>
<protein>
    <submittedName>
        <fullName evidence="1">DUF29 domain-containing protein</fullName>
    </submittedName>
</protein>
<keyword evidence="2" id="KW-1185">Reference proteome</keyword>
<organism evidence="1 2">
    <name type="scientific">Cylindrospermopsis curvispora GIHE-G1</name>
    <dbReference type="NCBI Taxonomy" id="2666332"/>
    <lineage>
        <taxon>Bacteria</taxon>
        <taxon>Bacillati</taxon>
        <taxon>Cyanobacteriota</taxon>
        <taxon>Cyanophyceae</taxon>
        <taxon>Nostocales</taxon>
        <taxon>Aphanizomenonaceae</taxon>
        <taxon>Cylindrospermopsis</taxon>
    </lineage>
</organism>
<evidence type="ECO:0000313" key="2">
    <source>
        <dbReference type="Proteomes" id="UP000516013"/>
    </source>
</evidence>
<dbReference type="KEGG" id="ccur:IAR63_01860"/>